<dbReference type="EMBL" id="WXEY01000008">
    <property type="protein sequence ID" value="MZP29906.1"/>
    <property type="molecule type" value="Genomic_DNA"/>
</dbReference>
<evidence type="ECO:0000256" key="2">
    <source>
        <dbReference type="ARBA" id="ARBA00021483"/>
    </source>
</evidence>
<feature type="domain" description="CheW-like" evidence="5">
    <location>
        <begin position="10"/>
        <end position="150"/>
    </location>
</feature>
<dbReference type="Gene3D" id="2.30.30.40">
    <property type="entry name" value="SH3 Domains"/>
    <property type="match status" value="1"/>
</dbReference>
<evidence type="ECO:0000313" key="7">
    <source>
        <dbReference type="Proteomes" id="UP000463470"/>
    </source>
</evidence>
<evidence type="ECO:0000256" key="4">
    <source>
        <dbReference type="ARBA" id="ARBA00022500"/>
    </source>
</evidence>
<protein>
    <recommendedName>
        <fullName evidence="2">Chemotaxis protein CheW</fullName>
    </recommendedName>
</protein>
<dbReference type="PANTHER" id="PTHR22617:SF23">
    <property type="entry name" value="CHEMOTAXIS PROTEIN CHEW"/>
    <property type="match status" value="1"/>
</dbReference>
<dbReference type="InterPro" id="IPR002545">
    <property type="entry name" value="CheW-lke_dom"/>
</dbReference>
<dbReference type="Gene3D" id="2.40.50.180">
    <property type="entry name" value="CheA-289, Domain 4"/>
    <property type="match status" value="1"/>
</dbReference>
<dbReference type="SMART" id="SM00260">
    <property type="entry name" value="CheW"/>
    <property type="match status" value="1"/>
</dbReference>
<dbReference type="RefSeq" id="WP_161258207.1">
    <property type="nucleotide sequence ID" value="NZ_WXEY01000008.1"/>
</dbReference>
<evidence type="ECO:0000259" key="5">
    <source>
        <dbReference type="PROSITE" id="PS50851"/>
    </source>
</evidence>
<dbReference type="GO" id="GO:0007165">
    <property type="term" value="P:signal transduction"/>
    <property type="evidence" value="ECO:0007669"/>
    <property type="project" value="InterPro"/>
</dbReference>
<dbReference type="InterPro" id="IPR039315">
    <property type="entry name" value="CheW"/>
</dbReference>
<accession>A0A845L2J9</accession>
<dbReference type="PROSITE" id="PS50851">
    <property type="entry name" value="CHEW"/>
    <property type="match status" value="1"/>
</dbReference>
<dbReference type="FunFam" id="2.40.50.180:FF:000002">
    <property type="entry name" value="Chemotaxis protein CheW"/>
    <property type="match status" value="1"/>
</dbReference>
<dbReference type="InterPro" id="IPR036061">
    <property type="entry name" value="CheW-like_dom_sf"/>
</dbReference>
<keyword evidence="7" id="KW-1185">Reference proteome</keyword>
<proteinExistence type="predicted"/>
<dbReference type="CDD" id="cd00732">
    <property type="entry name" value="CheW"/>
    <property type="match status" value="1"/>
</dbReference>
<keyword evidence="3" id="KW-0963">Cytoplasm</keyword>
<sequence length="158" mass="17596">MSQIKGDSGEIQLVVFRLGTEEYGVPITQVQEINRLLTPTKIPQAPSFVEGIINLRGKIIPIIDLKKRFGLAQEEHTANTRIIVVNVERHTVGIIVDAVTEVLRMPQSAIEPPPPMISTISSDYLKGVGKVDERLLILLDLDKILTEREKAELQARPL</sequence>
<evidence type="ECO:0000256" key="1">
    <source>
        <dbReference type="ARBA" id="ARBA00004496"/>
    </source>
</evidence>
<reference evidence="6 7" key="1">
    <citation type="submission" date="2020-01" db="EMBL/GenBank/DDBJ databases">
        <title>Whole-genome sequence of Heliobacterium undosum DSM 13378.</title>
        <authorList>
            <person name="Kyndt J.A."/>
            <person name="Meyer T.E."/>
        </authorList>
    </citation>
    <scope>NUCLEOTIDE SEQUENCE [LARGE SCALE GENOMIC DNA]</scope>
    <source>
        <strain evidence="6 7">DSM 13378</strain>
    </source>
</reference>
<dbReference type="Pfam" id="PF01584">
    <property type="entry name" value="CheW"/>
    <property type="match status" value="1"/>
</dbReference>
<evidence type="ECO:0000256" key="3">
    <source>
        <dbReference type="ARBA" id="ARBA00022490"/>
    </source>
</evidence>
<comment type="subcellular location">
    <subcellularLocation>
        <location evidence="1">Cytoplasm</location>
    </subcellularLocation>
</comment>
<dbReference type="GO" id="GO:0005829">
    <property type="term" value="C:cytosol"/>
    <property type="evidence" value="ECO:0007669"/>
    <property type="project" value="TreeGrafter"/>
</dbReference>
<gene>
    <name evidence="6" type="ORF">GTO91_09345</name>
</gene>
<dbReference type="Proteomes" id="UP000463470">
    <property type="component" value="Unassembled WGS sequence"/>
</dbReference>
<dbReference type="SUPFAM" id="SSF50341">
    <property type="entry name" value="CheW-like"/>
    <property type="match status" value="1"/>
</dbReference>
<name>A0A845L2J9_9FIRM</name>
<keyword evidence="4" id="KW-0145">Chemotaxis</keyword>
<dbReference type="PANTHER" id="PTHR22617">
    <property type="entry name" value="CHEMOTAXIS SENSOR HISTIDINE KINASE-RELATED"/>
    <property type="match status" value="1"/>
</dbReference>
<evidence type="ECO:0000313" key="6">
    <source>
        <dbReference type="EMBL" id="MZP29906.1"/>
    </source>
</evidence>
<dbReference type="AlphaFoldDB" id="A0A845L2J9"/>
<organism evidence="6 7">
    <name type="scientific">Heliomicrobium undosum</name>
    <dbReference type="NCBI Taxonomy" id="121734"/>
    <lineage>
        <taxon>Bacteria</taxon>
        <taxon>Bacillati</taxon>
        <taxon>Bacillota</taxon>
        <taxon>Clostridia</taxon>
        <taxon>Eubacteriales</taxon>
        <taxon>Heliobacteriaceae</taxon>
        <taxon>Heliomicrobium</taxon>
    </lineage>
</organism>
<comment type="caution">
    <text evidence="6">The sequence shown here is derived from an EMBL/GenBank/DDBJ whole genome shotgun (WGS) entry which is preliminary data.</text>
</comment>
<dbReference type="GO" id="GO:0006935">
    <property type="term" value="P:chemotaxis"/>
    <property type="evidence" value="ECO:0007669"/>
    <property type="project" value="UniProtKB-KW"/>
</dbReference>
<dbReference type="OrthoDB" id="9794382at2"/>